<sequence length="280" mass="32098">MESTISQQLVEADPRFDQVYSHVYCVQQSAHALPTQHLLVPNYEMLLVVNFGPDIPISLGREPHVIQQTALIGPLQKLLRYELPPGADLLIVNFTLNGFYRLLGMPMHQLRGTDFFDPDVLLKDGCFQTLRVQLASMNLLNDRLQRINEFISVYLTPTDEATRSLITSIPHFRQTAIDPVKAVAQTHQLSPRGVQLRFQTQLGYSAKALTRFLRFRNVVALVVQQFPMAPDWTDLVLKYGYYDQSHLIKDFLQFMAITPTEFIRQLARQDVCIPQTGKHY</sequence>
<dbReference type="SMART" id="SM00342">
    <property type="entry name" value="HTH_ARAC"/>
    <property type="match status" value="1"/>
</dbReference>
<evidence type="ECO:0000259" key="1">
    <source>
        <dbReference type="PROSITE" id="PS01124"/>
    </source>
</evidence>
<proteinExistence type="predicted"/>
<dbReference type="InterPro" id="IPR018060">
    <property type="entry name" value="HTH_AraC"/>
</dbReference>
<dbReference type="AlphaFoldDB" id="A0A2K8Z8A4"/>
<dbReference type="RefSeq" id="WP_100992631.1">
    <property type="nucleotide sequence ID" value="NZ_CP025096.1"/>
</dbReference>
<dbReference type="Gene3D" id="1.10.10.60">
    <property type="entry name" value="Homeodomain-like"/>
    <property type="match status" value="1"/>
</dbReference>
<dbReference type="KEGG" id="spir:CWM47_32100"/>
<evidence type="ECO:0000313" key="2">
    <source>
        <dbReference type="EMBL" id="AUD06080.1"/>
    </source>
</evidence>
<protein>
    <recommendedName>
        <fullName evidence="1">HTH araC/xylS-type domain-containing protein</fullName>
    </recommendedName>
</protein>
<reference evidence="2 3" key="1">
    <citation type="submission" date="2017-11" db="EMBL/GenBank/DDBJ databases">
        <title>Taxonomic description and genome sequences of Spirosoma HA7 sp. nov., isolated from pollen microhabitat of Corylus avellana.</title>
        <authorList>
            <person name="Ambika Manirajan B."/>
            <person name="Suarez C."/>
            <person name="Ratering S."/>
            <person name="Geissler-Plaum R."/>
            <person name="Cardinale M."/>
            <person name="Sylvia S."/>
        </authorList>
    </citation>
    <scope>NUCLEOTIDE SEQUENCE [LARGE SCALE GENOMIC DNA]</scope>
    <source>
        <strain evidence="2 3">HA7</strain>
    </source>
</reference>
<keyword evidence="3" id="KW-1185">Reference proteome</keyword>
<dbReference type="Proteomes" id="UP000232883">
    <property type="component" value="Chromosome"/>
</dbReference>
<name>A0A2K8Z8A4_9BACT</name>
<dbReference type="EMBL" id="CP025096">
    <property type="protein sequence ID" value="AUD06080.1"/>
    <property type="molecule type" value="Genomic_DNA"/>
</dbReference>
<dbReference type="GO" id="GO:0043565">
    <property type="term" value="F:sequence-specific DNA binding"/>
    <property type="evidence" value="ECO:0007669"/>
    <property type="project" value="InterPro"/>
</dbReference>
<accession>A0A2K8Z8A4</accession>
<organism evidence="2 3">
    <name type="scientific">Spirosoma pollinicola</name>
    <dbReference type="NCBI Taxonomy" id="2057025"/>
    <lineage>
        <taxon>Bacteria</taxon>
        <taxon>Pseudomonadati</taxon>
        <taxon>Bacteroidota</taxon>
        <taxon>Cytophagia</taxon>
        <taxon>Cytophagales</taxon>
        <taxon>Cytophagaceae</taxon>
        <taxon>Spirosoma</taxon>
    </lineage>
</organism>
<gene>
    <name evidence="2" type="ORF">CWM47_32100</name>
</gene>
<evidence type="ECO:0000313" key="3">
    <source>
        <dbReference type="Proteomes" id="UP000232883"/>
    </source>
</evidence>
<dbReference type="GO" id="GO:0003700">
    <property type="term" value="F:DNA-binding transcription factor activity"/>
    <property type="evidence" value="ECO:0007669"/>
    <property type="project" value="InterPro"/>
</dbReference>
<feature type="domain" description="HTH araC/xylS-type" evidence="1">
    <location>
        <begin position="180"/>
        <end position="265"/>
    </location>
</feature>
<dbReference type="PROSITE" id="PS01124">
    <property type="entry name" value="HTH_ARAC_FAMILY_2"/>
    <property type="match status" value="1"/>
</dbReference>
<dbReference type="Pfam" id="PF12833">
    <property type="entry name" value="HTH_18"/>
    <property type="match status" value="1"/>
</dbReference>
<dbReference type="OrthoDB" id="635259at2"/>